<dbReference type="KEGG" id="ths:TES1_1322"/>
<name>W0I7H7_9EURY</name>
<evidence type="ECO:0000313" key="1">
    <source>
        <dbReference type="EMBL" id="AHF80702.1"/>
    </source>
</evidence>
<dbReference type="Proteomes" id="UP000019027">
    <property type="component" value="Chromosome"/>
</dbReference>
<dbReference type="EMBL" id="CP006965">
    <property type="protein sequence ID" value="AHF80702.1"/>
    <property type="molecule type" value="Genomic_DNA"/>
</dbReference>
<dbReference type="AlphaFoldDB" id="W0I7H7"/>
<dbReference type="STRING" id="582419.TES1_1322"/>
<gene>
    <name evidence="1" type="ORF">TES1_1322</name>
</gene>
<keyword evidence="2" id="KW-1185">Reference proteome</keyword>
<dbReference type="HOGENOM" id="CLU_2393058_0_0_2"/>
<sequence length="93" mass="11304">MMDTLAGWVEVANIEKDLKHDFLHDLKMFEEFLSTFLTRSTLNNFNYYTLKTWENKIDSLAHEISKQRNPFFKLLYSRFKLSLDEFYRELGIR</sequence>
<reference evidence="1 2" key="1">
    <citation type="journal article" date="2014" name="Int. J. Syst. Evol. Microbiol.">
        <title>Thermococcus paralvinellae sp. nov. and Thermococcus cleftensis sp. nov. of hyperthermophilic heterotrophs from deep-sea hydrothermal vents.</title>
        <authorList>
            <person name="Hensley S.A."/>
            <person name="Jung J.H."/>
            <person name="Park C.S."/>
            <person name="Holden J.F."/>
        </authorList>
    </citation>
    <scope>NUCLEOTIDE SEQUENCE [LARGE SCALE GENOMIC DNA]</scope>
    <source>
        <strain evidence="1 2">ES1</strain>
    </source>
</reference>
<protein>
    <submittedName>
        <fullName evidence="1">Uncharacterized protein</fullName>
    </submittedName>
</protein>
<organism evidence="1 2">
    <name type="scientific">Thermococcus paralvinellae</name>
    <dbReference type="NCBI Taxonomy" id="582419"/>
    <lineage>
        <taxon>Archaea</taxon>
        <taxon>Methanobacteriati</taxon>
        <taxon>Methanobacteriota</taxon>
        <taxon>Thermococci</taxon>
        <taxon>Thermococcales</taxon>
        <taxon>Thermococcaceae</taxon>
        <taxon>Thermococcus</taxon>
    </lineage>
</organism>
<evidence type="ECO:0000313" key="2">
    <source>
        <dbReference type="Proteomes" id="UP000019027"/>
    </source>
</evidence>
<accession>W0I7H7</accession>
<proteinExistence type="predicted"/>